<name>A0ABT6YQX1_9BACT</name>
<dbReference type="Gene3D" id="3.40.50.1110">
    <property type="entry name" value="SGNH hydrolase"/>
    <property type="match status" value="1"/>
</dbReference>
<dbReference type="InterPro" id="IPR013830">
    <property type="entry name" value="SGNH_hydro"/>
</dbReference>
<sequence>MEKTPTKKILALGDSYTIGESVLESERWSAQLIELIKDEIQVSKHDIVAQTGWTTFELQDAIVAHKLDSHYDLVSLLIGVNNQYRGLSKDDFRIDFQQLLKTAANFTSGNFQHVMVLSIPDWGVSPFASNRDRTQIAQEIDAFNMIIKEECQKYHVSFVDITPISRAYPTDVSMIAEDGLHFSGKMYALWANAAKEKALQVLKNDN</sequence>
<dbReference type="SUPFAM" id="SSF52266">
    <property type="entry name" value="SGNH hydrolase"/>
    <property type="match status" value="1"/>
</dbReference>
<comment type="caution">
    <text evidence="2">The sequence shown here is derived from an EMBL/GenBank/DDBJ whole genome shotgun (WGS) entry which is preliminary data.</text>
</comment>
<dbReference type="EMBL" id="JASHID010000013">
    <property type="protein sequence ID" value="MDI9865984.1"/>
    <property type="molecule type" value="Genomic_DNA"/>
</dbReference>
<dbReference type="Proteomes" id="UP001236569">
    <property type="component" value="Unassembled WGS sequence"/>
</dbReference>
<gene>
    <name evidence="2" type="ORF">QM480_16700</name>
</gene>
<dbReference type="InterPro" id="IPR036514">
    <property type="entry name" value="SGNH_hydro_sf"/>
</dbReference>
<accession>A0ABT6YQX1</accession>
<dbReference type="RefSeq" id="WP_283370906.1">
    <property type="nucleotide sequence ID" value="NZ_JASHID010000013.1"/>
</dbReference>
<evidence type="ECO:0000313" key="2">
    <source>
        <dbReference type="EMBL" id="MDI9865984.1"/>
    </source>
</evidence>
<protein>
    <submittedName>
        <fullName evidence="2">SGNH/GDSL hydrolase family protein</fullName>
        <ecNumber evidence="2">3.1.-.-</ecNumber>
    </submittedName>
</protein>
<dbReference type="EC" id="3.1.-.-" evidence="2"/>
<dbReference type="GO" id="GO:0016787">
    <property type="term" value="F:hydrolase activity"/>
    <property type="evidence" value="ECO:0007669"/>
    <property type="project" value="UniProtKB-KW"/>
</dbReference>
<dbReference type="Pfam" id="PF13472">
    <property type="entry name" value="Lipase_GDSL_2"/>
    <property type="match status" value="1"/>
</dbReference>
<keyword evidence="3" id="KW-1185">Reference proteome</keyword>
<evidence type="ECO:0000313" key="3">
    <source>
        <dbReference type="Proteomes" id="UP001236569"/>
    </source>
</evidence>
<feature type="domain" description="SGNH hydrolase-type esterase" evidence="1">
    <location>
        <begin position="11"/>
        <end position="189"/>
    </location>
</feature>
<evidence type="ECO:0000259" key="1">
    <source>
        <dbReference type="Pfam" id="PF13472"/>
    </source>
</evidence>
<keyword evidence="2" id="KW-0378">Hydrolase</keyword>
<reference evidence="2 3" key="1">
    <citation type="submission" date="2023-05" db="EMBL/GenBank/DDBJ databases">
        <title>Novel species of genus Flectobacillus isolated from stream in China.</title>
        <authorList>
            <person name="Lu H."/>
        </authorList>
    </citation>
    <scope>NUCLEOTIDE SEQUENCE [LARGE SCALE GENOMIC DNA]</scope>
    <source>
        <strain evidence="2 3">DC10W</strain>
    </source>
</reference>
<organism evidence="2 3">
    <name type="scientific">Flectobacillus longus</name>
    <dbReference type="NCBI Taxonomy" id="2984207"/>
    <lineage>
        <taxon>Bacteria</taxon>
        <taxon>Pseudomonadati</taxon>
        <taxon>Bacteroidota</taxon>
        <taxon>Cytophagia</taxon>
        <taxon>Cytophagales</taxon>
        <taxon>Flectobacillaceae</taxon>
        <taxon>Flectobacillus</taxon>
    </lineage>
</organism>
<proteinExistence type="predicted"/>
<dbReference type="CDD" id="cd01832">
    <property type="entry name" value="SGNH_hydrolase_like_1"/>
    <property type="match status" value="1"/>
</dbReference>